<reference evidence="2" key="1">
    <citation type="journal article" date="2014" name="Front. Microbiol.">
        <title>High frequency of phylogenetically diverse reductive dehalogenase-homologous genes in deep subseafloor sedimentary metagenomes.</title>
        <authorList>
            <person name="Kawai M."/>
            <person name="Futagami T."/>
            <person name="Toyoda A."/>
            <person name="Takaki Y."/>
            <person name="Nishi S."/>
            <person name="Hori S."/>
            <person name="Arai W."/>
            <person name="Tsubouchi T."/>
            <person name="Morono Y."/>
            <person name="Uchiyama I."/>
            <person name="Ito T."/>
            <person name="Fujiyama A."/>
            <person name="Inagaki F."/>
            <person name="Takami H."/>
        </authorList>
    </citation>
    <scope>NUCLEOTIDE SEQUENCE</scope>
    <source>
        <strain evidence="2">Expedition CK06-06</strain>
    </source>
</reference>
<dbReference type="AlphaFoldDB" id="X1F485"/>
<organism evidence="2">
    <name type="scientific">marine sediment metagenome</name>
    <dbReference type="NCBI Taxonomy" id="412755"/>
    <lineage>
        <taxon>unclassified sequences</taxon>
        <taxon>metagenomes</taxon>
        <taxon>ecological metagenomes</taxon>
    </lineage>
</organism>
<gene>
    <name evidence="2" type="ORF">S01H4_54784</name>
</gene>
<dbReference type="EMBL" id="BART01031553">
    <property type="protein sequence ID" value="GAH15593.1"/>
    <property type="molecule type" value="Genomic_DNA"/>
</dbReference>
<accession>X1F485</accession>
<name>X1F485_9ZZZZ</name>
<feature type="compositionally biased region" description="Basic and acidic residues" evidence="1">
    <location>
        <begin position="14"/>
        <end position="23"/>
    </location>
</feature>
<evidence type="ECO:0000256" key="1">
    <source>
        <dbReference type="SAM" id="MobiDB-lite"/>
    </source>
</evidence>
<proteinExistence type="predicted"/>
<feature type="non-terminal residue" evidence="2">
    <location>
        <position position="1"/>
    </location>
</feature>
<protein>
    <submittedName>
        <fullName evidence="2">Uncharacterized protein</fullName>
    </submittedName>
</protein>
<evidence type="ECO:0000313" key="2">
    <source>
        <dbReference type="EMBL" id="GAH15593.1"/>
    </source>
</evidence>
<sequence>KVNGTNSIAFSKGAPERILDITSKKNNGFH</sequence>
<comment type="caution">
    <text evidence="2">The sequence shown here is derived from an EMBL/GenBank/DDBJ whole genome shotgun (WGS) entry which is preliminary data.</text>
</comment>
<feature type="region of interest" description="Disordered" evidence="1">
    <location>
        <begin position="1"/>
        <end position="30"/>
    </location>
</feature>